<dbReference type="Gene3D" id="3.90.70.80">
    <property type="match status" value="1"/>
</dbReference>
<dbReference type="InterPro" id="IPR012337">
    <property type="entry name" value="RNaseH-like_sf"/>
</dbReference>
<proteinExistence type="predicted"/>
<dbReference type="SUPFAM" id="SSF53098">
    <property type="entry name" value="Ribonuclease H-like"/>
    <property type="match status" value="1"/>
</dbReference>
<evidence type="ECO:0000313" key="2">
    <source>
        <dbReference type="EMBL" id="KAJ8307231.1"/>
    </source>
</evidence>
<accession>A0ABQ9ES77</accession>
<dbReference type="EMBL" id="JARBDR010000793">
    <property type="protein sequence ID" value="KAJ8307231.1"/>
    <property type="molecule type" value="Genomic_DNA"/>
</dbReference>
<sequence length="698" mass="81179">MTDEEYKIIFNLVKGTRLRTSVSERTTAQKNAVTKFYRNRGKYTIEGNPEKLYFDSKPVLKKSECTKIIDSKYRSMKGTGARRLYHSVKEQYAGLSEGVIKRHLSKSTLHQRINPKFANKAPMKTIQSHQVQNVLQIDLIDMLKFKVSYKGHTYRYVLSVLDVFSRRTWLRPLQTKASFSIKNHLHDIFEAYGYPRVIQHDCGKEFQGYVKEFLRQKKINQIRSRPYHPQSQGKIERMHRSLKRKMMFDIIKMKNMGINWVAHLPKYEATINNTPKECLGWKSPFQIYFGRNFQVQNNFHGSLLSVDGWLEQMKDVHCAAKKATRHCVRRDVKAQQKSLKTPVYLIGDKVLVRNRVEKHKVPKRIYAIPGIIVNRRLKNYMYKVKFQPPSSDEKESKWFHVSNITGSSKKLQKRREQISRVTERKRHRNRINSVSWNQSLVLESRAEYLQRMSREFEYGDQITLQAVAEIYNVQLIVVSPINHATALISPDGSNIFRMDIPYLVLGHYPEGFGEHYVSIAHDFGRLMSIIAEAPQIRLESDVVTEESANISRHNISIQEITESHAPQLVNHAPKFVNLPLEILSLIAGFCMEDDLTAQDTLRKVHPNLAQAVEISLNSKTLPELYINDGLQTRLNVQKLDEIDISVQKLIRTSGKNSGLSDTIRKLVSNPRWIHAWLRLKRTNTRPGWFVVTAIMWKN</sequence>
<protein>
    <recommendedName>
        <fullName evidence="1">Integrase catalytic domain-containing protein</fullName>
    </recommendedName>
</protein>
<reference evidence="2 3" key="1">
    <citation type="submission" date="2022-12" db="EMBL/GenBank/DDBJ databases">
        <title>Chromosome-level genome of Tegillarca granosa.</title>
        <authorList>
            <person name="Kim J."/>
        </authorList>
    </citation>
    <scope>NUCLEOTIDE SEQUENCE [LARGE SCALE GENOMIC DNA]</scope>
    <source>
        <strain evidence="2">Teg-2019</strain>
        <tissue evidence="2">Adductor muscle</tissue>
    </source>
</reference>
<dbReference type="InterPro" id="IPR001584">
    <property type="entry name" value="Integrase_cat-core"/>
</dbReference>
<dbReference type="Gene3D" id="3.30.420.10">
    <property type="entry name" value="Ribonuclease H-like superfamily/Ribonuclease H"/>
    <property type="match status" value="1"/>
</dbReference>
<dbReference type="Proteomes" id="UP001217089">
    <property type="component" value="Unassembled WGS sequence"/>
</dbReference>
<keyword evidence="3" id="KW-1185">Reference proteome</keyword>
<feature type="domain" description="Integrase catalytic" evidence="1">
    <location>
        <begin position="118"/>
        <end position="292"/>
    </location>
</feature>
<gene>
    <name evidence="2" type="ORF">KUTeg_015315</name>
</gene>
<name>A0ABQ9ES77_TEGGR</name>
<dbReference type="InterPro" id="IPR050951">
    <property type="entry name" value="Retrovirus_Pol_polyprotein"/>
</dbReference>
<dbReference type="Pfam" id="PF00665">
    <property type="entry name" value="rve"/>
    <property type="match status" value="1"/>
</dbReference>
<dbReference type="InterPro" id="IPR036397">
    <property type="entry name" value="RNaseH_sf"/>
</dbReference>
<evidence type="ECO:0000313" key="3">
    <source>
        <dbReference type="Proteomes" id="UP001217089"/>
    </source>
</evidence>
<dbReference type="PANTHER" id="PTHR37984:SF5">
    <property type="entry name" value="PROTEIN NYNRIN-LIKE"/>
    <property type="match status" value="1"/>
</dbReference>
<dbReference type="PROSITE" id="PS50994">
    <property type="entry name" value="INTEGRASE"/>
    <property type="match status" value="1"/>
</dbReference>
<organism evidence="2 3">
    <name type="scientific">Tegillarca granosa</name>
    <name type="common">Malaysian cockle</name>
    <name type="synonym">Anadara granosa</name>
    <dbReference type="NCBI Taxonomy" id="220873"/>
    <lineage>
        <taxon>Eukaryota</taxon>
        <taxon>Metazoa</taxon>
        <taxon>Spiralia</taxon>
        <taxon>Lophotrochozoa</taxon>
        <taxon>Mollusca</taxon>
        <taxon>Bivalvia</taxon>
        <taxon>Autobranchia</taxon>
        <taxon>Pteriomorphia</taxon>
        <taxon>Arcoida</taxon>
        <taxon>Arcoidea</taxon>
        <taxon>Arcidae</taxon>
        <taxon>Tegillarca</taxon>
    </lineage>
</organism>
<comment type="caution">
    <text evidence="2">The sequence shown here is derived from an EMBL/GenBank/DDBJ whole genome shotgun (WGS) entry which is preliminary data.</text>
</comment>
<evidence type="ECO:0000259" key="1">
    <source>
        <dbReference type="PROSITE" id="PS50994"/>
    </source>
</evidence>
<dbReference type="PANTHER" id="PTHR37984">
    <property type="entry name" value="PROTEIN CBG26694"/>
    <property type="match status" value="1"/>
</dbReference>